<name>A0AAE9E6D3_CAEBR</name>
<evidence type="ECO:0000313" key="2">
    <source>
        <dbReference type="EMBL" id="UMM16416.1"/>
    </source>
</evidence>
<feature type="region of interest" description="Disordered" evidence="1">
    <location>
        <begin position="72"/>
        <end position="92"/>
    </location>
</feature>
<dbReference type="Proteomes" id="UP000829354">
    <property type="component" value="Chromosome II"/>
</dbReference>
<evidence type="ECO:0000256" key="1">
    <source>
        <dbReference type="SAM" id="MobiDB-lite"/>
    </source>
</evidence>
<feature type="compositionally biased region" description="Basic and acidic residues" evidence="1">
    <location>
        <begin position="7"/>
        <end position="50"/>
    </location>
</feature>
<gene>
    <name evidence="2" type="ORF">L5515_013434</name>
</gene>
<dbReference type="AlphaFoldDB" id="A0AAE9E6D3"/>
<accession>A0AAE9E6D3</accession>
<reference evidence="2 3" key="1">
    <citation type="submission" date="2022-04" db="EMBL/GenBank/DDBJ databases">
        <title>Chromosome-level reference genomes for two strains of Caenorhabditis briggsae: an improved platform for comparative genomics.</title>
        <authorList>
            <person name="Stevens L."/>
            <person name="Andersen E."/>
        </authorList>
    </citation>
    <scope>NUCLEOTIDE SEQUENCE [LARGE SCALE GENOMIC DNA]</scope>
    <source>
        <strain evidence="2">VX34</strain>
        <tissue evidence="2">Whole-organism</tissue>
    </source>
</reference>
<evidence type="ECO:0000313" key="3">
    <source>
        <dbReference type="Proteomes" id="UP000829354"/>
    </source>
</evidence>
<protein>
    <submittedName>
        <fullName evidence="2">Uncharacterized protein</fullName>
    </submittedName>
</protein>
<keyword evidence="3" id="KW-1185">Reference proteome</keyword>
<feature type="region of interest" description="Disordered" evidence="1">
    <location>
        <begin position="1"/>
        <end position="60"/>
    </location>
</feature>
<sequence length="122" mass="13656">MSSKSLPDYERNTLDDVAAAEKRKTSEDVETRKISEDVGGADSKKTEETPIRTVSSSHVSFQPVPSMDYLSIHEDDTSMSSSDRTIERGFSKYGRKRSSVRMVLDEVGMMDRKTVSKQQKGS</sequence>
<proteinExistence type="predicted"/>
<organism evidence="2 3">
    <name type="scientific">Caenorhabditis briggsae</name>
    <dbReference type="NCBI Taxonomy" id="6238"/>
    <lineage>
        <taxon>Eukaryota</taxon>
        <taxon>Metazoa</taxon>
        <taxon>Ecdysozoa</taxon>
        <taxon>Nematoda</taxon>
        <taxon>Chromadorea</taxon>
        <taxon>Rhabditida</taxon>
        <taxon>Rhabditina</taxon>
        <taxon>Rhabditomorpha</taxon>
        <taxon>Rhabditoidea</taxon>
        <taxon>Rhabditidae</taxon>
        <taxon>Peloderinae</taxon>
        <taxon>Caenorhabditis</taxon>
    </lineage>
</organism>
<dbReference type="EMBL" id="CP092621">
    <property type="protein sequence ID" value="UMM16416.1"/>
    <property type="molecule type" value="Genomic_DNA"/>
</dbReference>